<evidence type="ECO:0000259" key="4">
    <source>
        <dbReference type="Pfam" id="PF00171"/>
    </source>
</evidence>
<dbReference type="AlphaFoldDB" id="A0A3B1DFI6"/>
<sequence length="496" mass="52697">MAERIVEHYFGGKRVSDASAASTEMVRNPATGEPLGLVPMGSIEMADKAVAAASEAYEDWADTPVGDRVQCLFRYKQILEDNIGDIADIVVAEHGKTKGEAIGSLRRGIDCIEFACAAPILMMGRTIPQIAVSNSFCRTEDEGGVGIDSQVDRVPLGVCVGITPFNFPVMVPMWMWPMAVACGNTFVLKPSERDPFSTIREVELVADAGFPPGVMNLVHGGPDVANRLITHEAVRAVSFVGSTGAGRHIYATAATAGKRVQCMCGAKNYSIIMPDANREAAVDGVLGSAFGNTGQRCLAGSVVVCVGDSAEWFVPALVEAAEGIRVGPGCEPETGMGPLVSAEAKDRVLSYIEQGALAGASLVLDGREAAMPTIGCFVGPTIFDRAGPEMSIVREEIFGPVLSIMRSETLDEAIRLANRSEYGNMAVIFTDSGNAVRRFSRNIQAGMQGVNVGVPAPMAVFPFSGWKGSFFGDLHANGEDAARFYTESRVLVTRWI</sequence>
<dbReference type="InterPro" id="IPR016161">
    <property type="entry name" value="Ald_DH/histidinol_DH"/>
</dbReference>
<dbReference type="FunFam" id="3.40.309.10:FF:000002">
    <property type="entry name" value="Methylmalonate-semialdehyde dehydrogenase (Acylating)"/>
    <property type="match status" value="1"/>
</dbReference>
<dbReference type="Gene3D" id="3.40.605.10">
    <property type="entry name" value="Aldehyde Dehydrogenase, Chain A, domain 1"/>
    <property type="match status" value="1"/>
</dbReference>
<dbReference type="PANTHER" id="PTHR43866:SF4">
    <property type="entry name" value="MALONATE-SEMIALDEHYDE DEHYDROGENASE"/>
    <property type="match status" value="1"/>
</dbReference>
<dbReference type="InterPro" id="IPR015590">
    <property type="entry name" value="Aldehyde_DH_dom"/>
</dbReference>
<name>A0A3B1DFI6_9ZZZZ</name>
<dbReference type="EC" id="1.2.1.27" evidence="1"/>
<dbReference type="GO" id="GO:0004491">
    <property type="term" value="F:methylmalonate-semialdehyde dehydrogenase (acylating, NAD) activity"/>
    <property type="evidence" value="ECO:0007669"/>
    <property type="project" value="UniProtKB-EC"/>
</dbReference>
<dbReference type="PANTHER" id="PTHR43866">
    <property type="entry name" value="MALONATE-SEMIALDEHYDE DEHYDROGENASE"/>
    <property type="match status" value="1"/>
</dbReference>
<dbReference type="PROSITE" id="PS00070">
    <property type="entry name" value="ALDEHYDE_DEHYDR_CYS"/>
    <property type="match status" value="1"/>
</dbReference>
<protein>
    <recommendedName>
        <fullName evidence="1">methylmalonate-semialdehyde dehydrogenase (CoA acylating)</fullName>
        <ecNumber evidence="1">1.2.1.27</ecNumber>
    </recommendedName>
</protein>
<dbReference type="InterPro" id="IPR016163">
    <property type="entry name" value="Ald_DH_C"/>
</dbReference>
<evidence type="ECO:0000313" key="5">
    <source>
        <dbReference type="EMBL" id="VAX41109.1"/>
    </source>
</evidence>
<evidence type="ECO:0000256" key="2">
    <source>
        <dbReference type="ARBA" id="ARBA00023002"/>
    </source>
</evidence>
<feature type="domain" description="Aldehyde dehydrogenase" evidence="4">
    <location>
        <begin position="22"/>
        <end position="489"/>
    </location>
</feature>
<dbReference type="CDD" id="cd07085">
    <property type="entry name" value="ALDH_F6_MMSDH"/>
    <property type="match status" value="1"/>
</dbReference>
<proteinExistence type="predicted"/>
<dbReference type="SUPFAM" id="SSF53720">
    <property type="entry name" value="ALDH-like"/>
    <property type="match status" value="1"/>
</dbReference>
<dbReference type="NCBIfam" id="TIGR01722">
    <property type="entry name" value="MMSDH"/>
    <property type="match status" value="1"/>
</dbReference>
<keyword evidence="2" id="KW-0560">Oxidoreductase</keyword>
<dbReference type="Pfam" id="PF00171">
    <property type="entry name" value="Aldedh"/>
    <property type="match status" value="1"/>
</dbReference>
<dbReference type="GO" id="GO:0006210">
    <property type="term" value="P:thymine catabolic process"/>
    <property type="evidence" value="ECO:0007669"/>
    <property type="project" value="TreeGrafter"/>
</dbReference>
<evidence type="ECO:0000256" key="1">
    <source>
        <dbReference type="ARBA" id="ARBA00013048"/>
    </source>
</evidence>
<dbReference type="InterPro" id="IPR016162">
    <property type="entry name" value="Ald_DH_N"/>
</dbReference>
<dbReference type="Gene3D" id="3.40.309.10">
    <property type="entry name" value="Aldehyde Dehydrogenase, Chain A, domain 2"/>
    <property type="match status" value="1"/>
</dbReference>
<organism evidence="5">
    <name type="scientific">hydrothermal vent metagenome</name>
    <dbReference type="NCBI Taxonomy" id="652676"/>
    <lineage>
        <taxon>unclassified sequences</taxon>
        <taxon>metagenomes</taxon>
        <taxon>ecological metagenomes</taxon>
    </lineage>
</organism>
<accession>A0A3B1DFI6</accession>
<reference evidence="5" key="1">
    <citation type="submission" date="2018-06" db="EMBL/GenBank/DDBJ databases">
        <authorList>
            <person name="Zhirakovskaya E."/>
        </authorList>
    </citation>
    <scope>NUCLEOTIDE SEQUENCE</scope>
</reference>
<dbReference type="InterPro" id="IPR010061">
    <property type="entry name" value="MeMal-semiAld_DH"/>
</dbReference>
<dbReference type="InterPro" id="IPR016160">
    <property type="entry name" value="Ald_DH_CS_CYS"/>
</dbReference>
<dbReference type="GO" id="GO:0006574">
    <property type="term" value="P:L-valine catabolic process"/>
    <property type="evidence" value="ECO:0007669"/>
    <property type="project" value="TreeGrafter"/>
</dbReference>
<keyword evidence="3" id="KW-0520">NAD</keyword>
<evidence type="ECO:0000256" key="3">
    <source>
        <dbReference type="ARBA" id="ARBA00023027"/>
    </source>
</evidence>
<dbReference type="EMBL" id="UOGK01000492">
    <property type="protein sequence ID" value="VAX41109.1"/>
    <property type="molecule type" value="Genomic_DNA"/>
</dbReference>
<gene>
    <name evidence="5" type="ORF">MNBD_PLANCTO03-213</name>
</gene>